<evidence type="ECO:0000256" key="4">
    <source>
        <dbReference type="PROSITE-ProRule" id="PRU00433"/>
    </source>
</evidence>
<keyword evidence="1 4" id="KW-0349">Heme</keyword>
<evidence type="ECO:0000256" key="3">
    <source>
        <dbReference type="ARBA" id="ARBA00023004"/>
    </source>
</evidence>
<evidence type="ECO:0000259" key="6">
    <source>
        <dbReference type="PROSITE" id="PS51007"/>
    </source>
</evidence>
<evidence type="ECO:0000256" key="2">
    <source>
        <dbReference type="ARBA" id="ARBA00022723"/>
    </source>
</evidence>
<dbReference type="PROSITE" id="PS51007">
    <property type="entry name" value="CYTC"/>
    <property type="match status" value="1"/>
</dbReference>
<evidence type="ECO:0000256" key="5">
    <source>
        <dbReference type="SAM" id="SignalP"/>
    </source>
</evidence>
<dbReference type="AlphaFoldDB" id="A0A7W8V5K3"/>
<gene>
    <name evidence="7" type="ORF">HDG40_002023</name>
</gene>
<dbReference type="Proteomes" id="UP000592780">
    <property type="component" value="Unassembled WGS sequence"/>
</dbReference>
<feature type="signal peptide" evidence="5">
    <location>
        <begin position="1"/>
        <end position="23"/>
    </location>
</feature>
<dbReference type="GO" id="GO:0046872">
    <property type="term" value="F:metal ion binding"/>
    <property type="evidence" value="ECO:0007669"/>
    <property type="project" value="UniProtKB-KW"/>
</dbReference>
<dbReference type="SUPFAM" id="SSF46626">
    <property type="entry name" value="Cytochrome c"/>
    <property type="match status" value="1"/>
</dbReference>
<dbReference type="GO" id="GO:0020037">
    <property type="term" value="F:heme binding"/>
    <property type="evidence" value="ECO:0007669"/>
    <property type="project" value="InterPro"/>
</dbReference>
<evidence type="ECO:0000256" key="1">
    <source>
        <dbReference type="ARBA" id="ARBA00022617"/>
    </source>
</evidence>
<dbReference type="InterPro" id="IPR009056">
    <property type="entry name" value="Cyt_c-like_dom"/>
</dbReference>
<dbReference type="GO" id="GO:0009055">
    <property type="term" value="F:electron transfer activity"/>
    <property type="evidence" value="ECO:0007669"/>
    <property type="project" value="InterPro"/>
</dbReference>
<keyword evidence="5" id="KW-0732">Signal</keyword>
<dbReference type="InterPro" id="IPR036909">
    <property type="entry name" value="Cyt_c-like_dom_sf"/>
</dbReference>
<evidence type="ECO:0000313" key="8">
    <source>
        <dbReference type="Proteomes" id="UP000592780"/>
    </source>
</evidence>
<accession>A0A7W8V5K3</accession>
<dbReference type="EMBL" id="JACHDD010000003">
    <property type="protein sequence ID" value="MBB5423879.1"/>
    <property type="molecule type" value="Genomic_DNA"/>
</dbReference>
<sequence length="119" mass="11787">MSALLTVVTVSSLLGSCSSSVNATGEAQSSAEPVRWRLSIDTIGKPTSGAELSAWNVDVAADGRGLASGSDDVATDGRIYAANCAACHGAQGEGLSGDQLVGGAGTFASANPKHTVVSY</sequence>
<proteinExistence type="predicted"/>
<keyword evidence="3 4" id="KW-0408">Iron</keyword>
<organism evidence="7 8">
    <name type="scientific">Paraburkholderia atlantica</name>
    <dbReference type="NCBI Taxonomy" id="2654982"/>
    <lineage>
        <taxon>Bacteria</taxon>
        <taxon>Pseudomonadati</taxon>
        <taxon>Pseudomonadota</taxon>
        <taxon>Betaproteobacteria</taxon>
        <taxon>Burkholderiales</taxon>
        <taxon>Burkholderiaceae</taxon>
        <taxon>Paraburkholderia</taxon>
    </lineage>
</organism>
<protein>
    <submittedName>
        <fullName evidence="7">Cytochrome c</fullName>
    </submittedName>
</protein>
<comment type="caution">
    <text evidence="7">The sequence shown here is derived from an EMBL/GenBank/DDBJ whole genome shotgun (WGS) entry which is preliminary data.</text>
</comment>
<name>A0A7W8V5K3_PARAM</name>
<feature type="chain" id="PRO_5031004781" evidence="5">
    <location>
        <begin position="24"/>
        <end position="119"/>
    </location>
</feature>
<dbReference type="Gene3D" id="1.10.760.10">
    <property type="entry name" value="Cytochrome c-like domain"/>
    <property type="match status" value="1"/>
</dbReference>
<keyword evidence="8" id="KW-1185">Reference proteome</keyword>
<reference evidence="7 8" key="1">
    <citation type="submission" date="2020-08" db="EMBL/GenBank/DDBJ databases">
        <title>Genomic Encyclopedia of Type Strains, Phase IV (KMG-V): Genome sequencing to study the core and pangenomes of soil and plant-associated prokaryotes.</title>
        <authorList>
            <person name="Whitman W."/>
        </authorList>
    </citation>
    <scope>NUCLEOTIDE SEQUENCE [LARGE SCALE GENOMIC DNA]</scope>
    <source>
        <strain evidence="7 8">JPY158</strain>
    </source>
</reference>
<feature type="domain" description="Cytochrome c" evidence="6">
    <location>
        <begin position="71"/>
        <end position="119"/>
    </location>
</feature>
<keyword evidence="2 4" id="KW-0479">Metal-binding</keyword>
<evidence type="ECO:0000313" key="7">
    <source>
        <dbReference type="EMBL" id="MBB5423879.1"/>
    </source>
</evidence>